<dbReference type="GO" id="GO:0051015">
    <property type="term" value="F:actin filament binding"/>
    <property type="evidence" value="ECO:0007669"/>
    <property type="project" value="InterPro"/>
</dbReference>
<evidence type="ECO:0000313" key="8">
    <source>
        <dbReference type="Ensembl" id="ENSEBUP00000018035.1"/>
    </source>
</evidence>
<accession>A0A8C4QQS0</accession>
<dbReference type="InterPro" id="IPR022768">
    <property type="entry name" value="Fascin-like_dom"/>
</dbReference>
<dbReference type="InterPro" id="IPR008999">
    <property type="entry name" value="Actin-crosslinking"/>
</dbReference>
<reference evidence="8" key="1">
    <citation type="submission" date="2025-08" db="UniProtKB">
        <authorList>
            <consortium name="Ensembl"/>
        </authorList>
    </citation>
    <scope>IDENTIFICATION</scope>
</reference>
<evidence type="ECO:0000259" key="7">
    <source>
        <dbReference type="Pfam" id="PF06268"/>
    </source>
</evidence>
<feature type="domain" description="Fascin-like" evidence="7">
    <location>
        <begin position="135"/>
        <end position="235"/>
    </location>
</feature>
<evidence type="ECO:0000313" key="9">
    <source>
        <dbReference type="Proteomes" id="UP000694388"/>
    </source>
</evidence>
<keyword evidence="3" id="KW-0963">Cytoplasm</keyword>
<dbReference type="Proteomes" id="UP000694388">
    <property type="component" value="Unplaced"/>
</dbReference>
<evidence type="ECO:0000256" key="3">
    <source>
        <dbReference type="ARBA" id="ARBA00022490"/>
    </source>
</evidence>
<dbReference type="CDD" id="cd23336">
    <property type="entry name" value="beta-trefoil_FSCN_rpt3"/>
    <property type="match status" value="1"/>
</dbReference>
<keyword evidence="4" id="KW-0009">Actin-binding</keyword>
<dbReference type="PANTHER" id="PTHR10551">
    <property type="entry name" value="FASCIN"/>
    <property type="match status" value="1"/>
</dbReference>
<dbReference type="Gene3D" id="2.80.10.50">
    <property type="match status" value="2"/>
</dbReference>
<dbReference type="GO" id="GO:0005737">
    <property type="term" value="C:cytoplasm"/>
    <property type="evidence" value="ECO:0007669"/>
    <property type="project" value="TreeGrafter"/>
</dbReference>
<evidence type="ECO:0000256" key="6">
    <source>
        <dbReference type="SAM" id="MobiDB-lite"/>
    </source>
</evidence>
<dbReference type="PANTHER" id="PTHR10551:SF29">
    <property type="entry name" value="MANNAN ENDO-1,4-BETA-MANNOSIDASE"/>
    <property type="match status" value="1"/>
</dbReference>
<keyword evidence="5" id="KW-0206">Cytoskeleton</keyword>
<dbReference type="SUPFAM" id="SSF50405">
    <property type="entry name" value="Actin-crosslinking proteins"/>
    <property type="match status" value="2"/>
</dbReference>
<feature type="region of interest" description="Disordered" evidence="6">
    <location>
        <begin position="215"/>
        <end position="235"/>
    </location>
</feature>
<dbReference type="GO" id="GO:0030674">
    <property type="term" value="F:protein-macromolecule adaptor activity"/>
    <property type="evidence" value="ECO:0007669"/>
    <property type="project" value="InterPro"/>
</dbReference>
<sequence>EKNKIGKDNNQLFFLSHCTAGTELSANQDEETEHETFQMEMEQDSQRFAFRTFSGKYWVLGPGGIQASISQPNKDSWFDMEWHGRQVALKAPNGKYVAPRKNGQLAAQADIAGEVEKFVLKIINRPLLVLRGEYGFMGVRKGSPALDGNRSSHDVFQLHFADGAYTIQDGAGRSWVVDDQGAVSLGPDGTPFLLQLCNNGRLALQAPNGRYVGSDQAGRVTANGEEPTGANTWEF</sequence>
<dbReference type="CDD" id="cd23337">
    <property type="entry name" value="beta-trefoil_FSCN_rpt4"/>
    <property type="match status" value="1"/>
</dbReference>
<dbReference type="Ensembl" id="ENSEBUT00000018611.1">
    <property type="protein sequence ID" value="ENSEBUP00000018035.1"/>
    <property type="gene ID" value="ENSEBUG00000011265.1"/>
</dbReference>
<dbReference type="GO" id="GO:0051017">
    <property type="term" value="P:actin filament bundle assembly"/>
    <property type="evidence" value="ECO:0007669"/>
    <property type="project" value="TreeGrafter"/>
</dbReference>
<dbReference type="InterPro" id="IPR010431">
    <property type="entry name" value="Fascin"/>
</dbReference>
<dbReference type="OMA" id="ESATTWE"/>
<evidence type="ECO:0000256" key="4">
    <source>
        <dbReference type="ARBA" id="ARBA00023203"/>
    </source>
</evidence>
<dbReference type="GO" id="GO:0007163">
    <property type="term" value="P:establishment or maintenance of cell polarity"/>
    <property type="evidence" value="ECO:0007669"/>
    <property type="project" value="TreeGrafter"/>
</dbReference>
<proteinExistence type="inferred from homology"/>
<organism evidence="8 9">
    <name type="scientific">Eptatretus burgeri</name>
    <name type="common">Inshore hagfish</name>
    <dbReference type="NCBI Taxonomy" id="7764"/>
    <lineage>
        <taxon>Eukaryota</taxon>
        <taxon>Metazoa</taxon>
        <taxon>Chordata</taxon>
        <taxon>Craniata</taxon>
        <taxon>Vertebrata</taxon>
        <taxon>Cyclostomata</taxon>
        <taxon>Myxini</taxon>
        <taxon>Myxiniformes</taxon>
        <taxon>Myxinidae</taxon>
        <taxon>Eptatretinae</taxon>
        <taxon>Eptatretus</taxon>
    </lineage>
</organism>
<name>A0A8C4QQS0_EPTBU</name>
<comment type="similarity">
    <text evidence="2">Belongs to the fascin family.</text>
</comment>
<protein>
    <recommendedName>
        <fullName evidence="7">Fascin-like domain-containing protein</fullName>
    </recommendedName>
</protein>
<keyword evidence="9" id="KW-1185">Reference proteome</keyword>
<dbReference type="GO" id="GO:0015629">
    <property type="term" value="C:actin cytoskeleton"/>
    <property type="evidence" value="ECO:0007669"/>
    <property type="project" value="TreeGrafter"/>
</dbReference>
<dbReference type="FunFam" id="2.80.10.50:FF:000008">
    <property type="entry name" value="Fascin"/>
    <property type="match status" value="1"/>
</dbReference>
<dbReference type="GeneTree" id="ENSGT00950000183157"/>
<dbReference type="Pfam" id="PF06268">
    <property type="entry name" value="Fascin"/>
    <property type="match status" value="2"/>
</dbReference>
<reference evidence="8" key="2">
    <citation type="submission" date="2025-09" db="UniProtKB">
        <authorList>
            <consortium name="Ensembl"/>
        </authorList>
    </citation>
    <scope>IDENTIFICATION</scope>
</reference>
<evidence type="ECO:0000256" key="2">
    <source>
        <dbReference type="ARBA" id="ARBA00007415"/>
    </source>
</evidence>
<dbReference type="AlphaFoldDB" id="A0A8C4QQS0"/>
<evidence type="ECO:0000256" key="5">
    <source>
        <dbReference type="ARBA" id="ARBA00023212"/>
    </source>
</evidence>
<evidence type="ECO:0000256" key="1">
    <source>
        <dbReference type="ARBA" id="ARBA00004245"/>
    </source>
</evidence>
<dbReference type="GO" id="GO:0016477">
    <property type="term" value="P:cell migration"/>
    <property type="evidence" value="ECO:0007669"/>
    <property type="project" value="TreeGrafter"/>
</dbReference>
<feature type="domain" description="Fascin-like" evidence="7">
    <location>
        <begin position="19"/>
        <end position="119"/>
    </location>
</feature>
<comment type="subcellular location">
    <subcellularLocation>
        <location evidence="1">Cytoplasm</location>
        <location evidence="1">Cytoskeleton</location>
    </subcellularLocation>
</comment>